<proteinExistence type="predicted"/>
<feature type="compositionally biased region" description="Polar residues" evidence="2">
    <location>
        <begin position="152"/>
        <end position="162"/>
    </location>
</feature>
<accession>A0ABQ9FW65</accession>
<evidence type="ECO:0000256" key="1">
    <source>
        <dbReference type="PROSITE-ProRule" id="PRU00023"/>
    </source>
</evidence>
<gene>
    <name evidence="3" type="ORF">KUTeg_001983</name>
</gene>
<dbReference type="InterPro" id="IPR036770">
    <property type="entry name" value="Ankyrin_rpt-contain_sf"/>
</dbReference>
<dbReference type="PROSITE" id="PS50088">
    <property type="entry name" value="ANK_REPEAT"/>
    <property type="match status" value="1"/>
</dbReference>
<evidence type="ECO:0000256" key="2">
    <source>
        <dbReference type="SAM" id="MobiDB-lite"/>
    </source>
</evidence>
<evidence type="ECO:0000313" key="4">
    <source>
        <dbReference type="Proteomes" id="UP001217089"/>
    </source>
</evidence>
<name>A0ABQ9FW65_TEGGR</name>
<protein>
    <submittedName>
        <fullName evidence="3">Uncharacterized protein</fullName>
    </submittedName>
</protein>
<dbReference type="EMBL" id="JARBDR010000141">
    <property type="protein sequence ID" value="KAJ8320396.1"/>
    <property type="molecule type" value="Genomic_DNA"/>
</dbReference>
<dbReference type="Gene3D" id="1.25.40.20">
    <property type="entry name" value="Ankyrin repeat-containing domain"/>
    <property type="match status" value="1"/>
</dbReference>
<dbReference type="PRINTS" id="PR01415">
    <property type="entry name" value="ANKYRIN"/>
</dbReference>
<comment type="caution">
    <text evidence="3">The sequence shown here is derived from an EMBL/GenBank/DDBJ whole genome shotgun (WGS) entry which is preliminary data.</text>
</comment>
<dbReference type="Pfam" id="PF12796">
    <property type="entry name" value="Ank_2"/>
    <property type="match status" value="1"/>
</dbReference>
<dbReference type="PROSITE" id="PS50297">
    <property type="entry name" value="ANK_REP_REGION"/>
    <property type="match status" value="1"/>
</dbReference>
<dbReference type="SUPFAM" id="SSF48403">
    <property type="entry name" value="Ankyrin repeat"/>
    <property type="match status" value="1"/>
</dbReference>
<sequence>MAAQKGHSDVVNILLKRQEEIVFPELMTCAMGGKADQLYCLLEEGDCINSKRGADVKKRHLPTGSTVLHIAAKMGHLDVLEYLLAFCKSSRGWHGYIRMVKTLLANGATTALLDKNGFLFSLPEFGGMEWLAMPKKQSFAGVMSPSIPDSGPNLNPPSTQEASSINFEKFSDNYNI</sequence>
<keyword evidence="4" id="KW-1185">Reference proteome</keyword>
<feature type="repeat" description="ANK" evidence="1">
    <location>
        <begin position="63"/>
        <end position="84"/>
    </location>
</feature>
<evidence type="ECO:0000313" key="3">
    <source>
        <dbReference type="EMBL" id="KAJ8320396.1"/>
    </source>
</evidence>
<dbReference type="InterPro" id="IPR002110">
    <property type="entry name" value="Ankyrin_rpt"/>
</dbReference>
<keyword evidence="1" id="KW-0040">ANK repeat</keyword>
<organism evidence="3 4">
    <name type="scientific">Tegillarca granosa</name>
    <name type="common">Malaysian cockle</name>
    <name type="synonym">Anadara granosa</name>
    <dbReference type="NCBI Taxonomy" id="220873"/>
    <lineage>
        <taxon>Eukaryota</taxon>
        <taxon>Metazoa</taxon>
        <taxon>Spiralia</taxon>
        <taxon>Lophotrochozoa</taxon>
        <taxon>Mollusca</taxon>
        <taxon>Bivalvia</taxon>
        <taxon>Autobranchia</taxon>
        <taxon>Pteriomorphia</taxon>
        <taxon>Arcoida</taxon>
        <taxon>Arcoidea</taxon>
        <taxon>Arcidae</taxon>
        <taxon>Tegillarca</taxon>
    </lineage>
</organism>
<feature type="region of interest" description="Disordered" evidence="2">
    <location>
        <begin position="142"/>
        <end position="162"/>
    </location>
</feature>
<dbReference type="Proteomes" id="UP001217089">
    <property type="component" value="Unassembled WGS sequence"/>
</dbReference>
<reference evidence="3 4" key="1">
    <citation type="submission" date="2022-12" db="EMBL/GenBank/DDBJ databases">
        <title>Chromosome-level genome of Tegillarca granosa.</title>
        <authorList>
            <person name="Kim J."/>
        </authorList>
    </citation>
    <scope>NUCLEOTIDE SEQUENCE [LARGE SCALE GENOMIC DNA]</scope>
    <source>
        <strain evidence="3">Teg-2019</strain>
        <tissue evidence="3">Adductor muscle</tissue>
    </source>
</reference>